<dbReference type="RefSeq" id="WP_056131101.1">
    <property type="nucleotide sequence ID" value="NZ_WSES01000023.1"/>
</dbReference>
<dbReference type="EC" id="3.5.2.6" evidence="3 6"/>
<reference evidence="9 10" key="1">
    <citation type="submission" date="2019-12" db="EMBL/GenBank/DDBJ databases">
        <authorList>
            <person name="Li C."/>
            <person name="Zhao J."/>
        </authorList>
    </citation>
    <scope>NUCLEOTIDE SEQUENCE [LARGE SCALE GENOMIC DNA]</scope>
    <source>
        <strain evidence="9 10">NEAU-DD11</strain>
    </source>
</reference>
<dbReference type="GO" id="GO:0008800">
    <property type="term" value="F:beta-lactamase activity"/>
    <property type="evidence" value="ECO:0007669"/>
    <property type="project" value="UniProtKB-UniRule"/>
</dbReference>
<feature type="chain" id="PRO_5031380193" description="Beta-lactamase" evidence="7">
    <location>
        <begin position="38"/>
        <end position="397"/>
    </location>
</feature>
<evidence type="ECO:0000256" key="7">
    <source>
        <dbReference type="SAM" id="SignalP"/>
    </source>
</evidence>
<dbReference type="PANTHER" id="PTHR46825:SF8">
    <property type="entry name" value="BETA-LACTAMASE-RELATED"/>
    <property type="match status" value="1"/>
</dbReference>
<evidence type="ECO:0000256" key="3">
    <source>
        <dbReference type="ARBA" id="ARBA00012865"/>
    </source>
</evidence>
<evidence type="ECO:0000256" key="4">
    <source>
        <dbReference type="ARBA" id="ARBA00022801"/>
    </source>
</evidence>
<evidence type="ECO:0000256" key="6">
    <source>
        <dbReference type="RuleBase" id="RU361140"/>
    </source>
</evidence>
<evidence type="ECO:0000313" key="9">
    <source>
        <dbReference type="EMBL" id="MVW64584.1"/>
    </source>
</evidence>
<dbReference type="Proteomes" id="UP000443353">
    <property type="component" value="Unassembled WGS sequence"/>
</dbReference>
<evidence type="ECO:0000259" key="8">
    <source>
        <dbReference type="Pfam" id="PF00144"/>
    </source>
</evidence>
<dbReference type="PANTHER" id="PTHR46825">
    <property type="entry name" value="D-ALANYL-D-ALANINE-CARBOXYPEPTIDASE/ENDOPEPTIDASE AMPH"/>
    <property type="match status" value="1"/>
</dbReference>
<dbReference type="GO" id="GO:0030288">
    <property type="term" value="C:outer membrane-bounded periplasmic space"/>
    <property type="evidence" value="ECO:0007669"/>
    <property type="project" value="InterPro"/>
</dbReference>
<dbReference type="PROSITE" id="PS00336">
    <property type="entry name" value="BETA_LACTAMASE_C"/>
    <property type="match status" value="1"/>
</dbReference>
<keyword evidence="4 6" id="KW-0378">Hydrolase</keyword>
<accession>A0A7X3G6L7</accession>
<dbReference type="InterPro" id="IPR050491">
    <property type="entry name" value="AmpC-like"/>
</dbReference>
<gene>
    <name evidence="9" type="primary">ampC</name>
    <name evidence="9" type="ORF">GPY61_32210</name>
</gene>
<comment type="catalytic activity">
    <reaction evidence="1 6">
        <text>a beta-lactam + H2O = a substituted beta-amino acid</text>
        <dbReference type="Rhea" id="RHEA:20401"/>
        <dbReference type="ChEBI" id="CHEBI:15377"/>
        <dbReference type="ChEBI" id="CHEBI:35627"/>
        <dbReference type="ChEBI" id="CHEBI:140347"/>
        <dbReference type="EC" id="3.5.2.6"/>
    </reaction>
</comment>
<protein>
    <recommendedName>
        <fullName evidence="3 6">Beta-lactamase</fullName>
        <ecNumber evidence="3 6">3.5.2.6</ecNumber>
    </recommendedName>
</protein>
<name>A0A7X3G6L7_9BURK</name>
<evidence type="ECO:0000256" key="2">
    <source>
        <dbReference type="ARBA" id="ARBA00007840"/>
    </source>
</evidence>
<dbReference type="InterPro" id="IPR058136">
    <property type="entry name" value="AmpC"/>
</dbReference>
<dbReference type="AlphaFoldDB" id="A0A7X3G6L7"/>
<dbReference type="Gene3D" id="3.40.710.10">
    <property type="entry name" value="DD-peptidase/beta-lactamase superfamily"/>
    <property type="match status" value="1"/>
</dbReference>
<evidence type="ECO:0000256" key="1">
    <source>
        <dbReference type="ARBA" id="ARBA00001526"/>
    </source>
</evidence>
<dbReference type="InterPro" id="IPR001586">
    <property type="entry name" value="Beta-lactam_class-C_AS"/>
</dbReference>
<dbReference type="SUPFAM" id="SSF56601">
    <property type="entry name" value="beta-lactamase/transpeptidase-like"/>
    <property type="match status" value="1"/>
</dbReference>
<evidence type="ECO:0000313" key="10">
    <source>
        <dbReference type="Proteomes" id="UP000443353"/>
    </source>
</evidence>
<dbReference type="InterPro" id="IPR001466">
    <property type="entry name" value="Beta-lactam-related"/>
</dbReference>
<dbReference type="Pfam" id="PF00144">
    <property type="entry name" value="Beta-lactamase"/>
    <property type="match status" value="1"/>
</dbReference>
<organism evidence="9 10">
    <name type="scientific">Massilia cellulosiltytica</name>
    <dbReference type="NCBI Taxonomy" id="2683234"/>
    <lineage>
        <taxon>Bacteria</taxon>
        <taxon>Pseudomonadati</taxon>
        <taxon>Pseudomonadota</taxon>
        <taxon>Betaproteobacteria</taxon>
        <taxon>Burkholderiales</taxon>
        <taxon>Oxalobacteraceae</taxon>
        <taxon>Telluria group</taxon>
        <taxon>Massilia</taxon>
    </lineage>
</organism>
<dbReference type="InterPro" id="IPR012338">
    <property type="entry name" value="Beta-lactam/transpept-like"/>
</dbReference>
<dbReference type="NCBIfam" id="NF033085">
    <property type="entry name" value="bla_class_C"/>
    <property type="match status" value="1"/>
</dbReference>
<dbReference type="GO" id="GO:0046677">
    <property type="term" value="P:response to antibiotic"/>
    <property type="evidence" value="ECO:0007669"/>
    <property type="project" value="UniProtKB-UniRule"/>
</dbReference>
<sequence length="397" mass="42433">MGPCLYWCPSRTNPENALSTKSIVLACLSLLPLTAGAVDAAAVRVAVDRAIQPLMAQHDVPGIAVAVTVDGQALFFNYGEASKQEHKPVTENTLFELGSVSKTVTATLACYAQGLGKLSLADHPGQYVPQLKGSAIDRASVLELGTYTPGGLPQQFPHDVETEAQTIAYFRTWRPDAAPGTLRRYSNPSLGLFGHVTARALGVGFADAVEGRLFPALGLKHSHIRVPAGAMGDYAWGYDKTNRPVRVGPGPFDAETYGVKASAADMIRFVQLNIDASSLSEPMRRAIDCTHTGYFRIGDTVQGLGWEQYRAPVSLAALQAGNSTKMSAEPNPAVRLEPAQVPPPGTLFNKTGATRGFGAYVLFVPQRRVGIVMLANKNYPNSARVEAAHSILEHLVP</sequence>
<comment type="similarity">
    <text evidence="2 6">Belongs to the class-C beta-lactamase family.</text>
</comment>
<dbReference type="EMBL" id="WSES01000023">
    <property type="protein sequence ID" value="MVW64584.1"/>
    <property type="molecule type" value="Genomic_DNA"/>
</dbReference>
<feature type="domain" description="Beta-lactamase-related" evidence="8">
    <location>
        <begin position="47"/>
        <end position="394"/>
    </location>
</feature>
<dbReference type="GO" id="GO:0017001">
    <property type="term" value="P:antibiotic catabolic process"/>
    <property type="evidence" value="ECO:0007669"/>
    <property type="project" value="InterPro"/>
</dbReference>
<evidence type="ECO:0000256" key="5">
    <source>
        <dbReference type="ARBA" id="ARBA00023251"/>
    </source>
</evidence>
<keyword evidence="5 6" id="KW-0046">Antibiotic resistance</keyword>
<feature type="signal peptide" evidence="7">
    <location>
        <begin position="1"/>
        <end position="37"/>
    </location>
</feature>
<comment type="caution">
    <text evidence="9">The sequence shown here is derived from an EMBL/GenBank/DDBJ whole genome shotgun (WGS) entry which is preliminary data.</text>
</comment>
<keyword evidence="10" id="KW-1185">Reference proteome</keyword>
<proteinExistence type="inferred from homology"/>
<keyword evidence="7" id="KW-0732">Signal</keyword>